<gene>
    <name evidence="1" type="ORF">EG68_05459</name>
</gene>
<reference evidence="1" key="1">
    <citation type="submission" date="2019-07" db="EMBL/GenBank/DDBJ databases">
        <title>Annotation for the trematode Paragonimus miyazaki's.</title>
        <authorList>
            <person name="Choi Y.-J."/>
        </authorList>
    </citation>
    <scope>NUCLEOTIDE SEQUENCE</scope>
    <source>
        <strain evidence="1">Japan</strain>
    </source>
</reference>
<accession>A0A8S9Z5J8</accession>
<dbReference type="EMBL" id="JTDE01001741">
    <property type="protein sequence ID" value="KAF7258407.1"/>
    <property type="molecule type" value="Genomic_DNA"/>
</dbReference>
<evidence type="ECO:0000313" key="1">
    <source>
        <dbReference type="EMBL" id="KAF7258407.1"/>
    </source>
</evidence>
<dbReference type="OrthoDB" id="6038736at2759"/>
<protein>
    <submittedName>
        <fullName evidence="1">Uncharacterized protein</fullName>
    </submittedName>
</protein>
<evidence type="ECO:0000313" key="2">
    <source>
        <dbReference type="Proteomes" id="UP000822476"/>
    </source>
</evidence>
<keyword evidence="2" id="KW-1185">Reference proteome</keyword>
<proteinExistence type="predicted"/>
<organism evidence="1 2">
    <name type="scientific">Paragonimus skrjabini miyazakii</name>
    <dbReference type="NCBI Taxonomy" id="59628"/>
    <lineage>
        <taxon>Eukaryota</taxon>
        <taxon>Metazoa</taxon>
        <taxon>Spiralia</taxon>
        <taxon>Lophotrochozoa</taxon>
        <taxon>Platyhelminthes</taxon>
        <taxon>Trematoda</taxon>
        <taxon>Digenea</taxon>
        <taxon>Plagiorchiida</taxon>
        <taxon>Troglotremata</taxon>
        <taxon>Troglotrematidae</taxon>
        <taxon>Paragonimus</taxon>
    </lineage>
</organism>
<dbReference type="Proteomes" id="UP000822476">
    <property type="component" value="Unassembled WGS sequence"/>
</dbReference>
<dbReference type="AlphaFoldDB" id="A0A8S9Z5J8"/>
<sequence>MLLTDDEPTRKKEFISGIQNQGTFHEYHHTRGAVSHHWKGPSYYMKAPQSRYLHLDEYVNSQEQELELNRSNHWCRYFPPEQRVAHVHDPMNLEWPQHAVFYSAHHNKWLNEHADTLIPRDARLFYNEEDWLKYKYMIETADLPGLNLSEINRRRNRAYGDQNLKGRGRSVPRENMKLYF</sequence>
<name>A0A8S9Z5J8_9TREM</name>
<comment type="caution">
    <text evidence="1">The sequence shown here is derived from an EMBL/GenBank/DDBJ whole genome shotgun (WGS) entry which is preliminary data.</text>
</comment>